<protein>
    <submittedName>
        <fullName evidence="1">Gliding motility-associated lipoprotein GldH</fullName>
    </submittedName>
</protein>
<evidence type="ECO:0000313" key="1">
    <source>
        <dbReference type="EMBL" id="SQH73474.1"/>
    </source>
</evidence>
<gene>
    <name evidence="1" type="ORF">NCTC12858_01334</name>
</gene>
<keyword evidence="2" id="KW-1185">Reference proteome</keyword>
<evidence type="ECO:0000313" key="2">
    <source>
        <dbReference type="Proteomes" id="UP000249300"/>
    </source>
</evidence>
<dbReference type="AlphaFoldDB" id="A0A2X4PHN2"/>
<accession>A0A2X4PHN2</accession>
<organism evidence="1 2">
    <name type="scientific">Porphyromonas crevioricanis</name>
    <dbReference type="NCBI Taxonomy" id="393921"/>
    <lineage>
        <taxon>Bacteria</taxon>
        <taxon>Pseudomonadati</taxon>
        <taxon>Bacteroidota</taxon>
        <taxon>Bacteroidia</taxon>
        <taxon>Bacteroidales</taxon>
        <taxon>Porphyromonadaceae</taxon>
        <taxon>Porphyromonas</taxon>
    </lineage>
</organism>
<dbReference type="KEGG" id="pcre:NCTC12858_01334"/>
<dbReference type="Proteomes" id="UP000249300">
    <property type="component" value="Chromosome 1"/>
</dbReference>
<proteinExistence type="predicted"/>
<keyword evidence="1" id="KW-0449">Lipoprotein</keyword>
<name>A0A2X4PHN2_9PORP</name>
<dbReference type="PROSITE" id="PS51257">
    <property type="entry name" value="PROKAR_LIPOPROTEIN"/>
    <property type="match status" value="1"/>
</dbReference>
<dbReference type="NCBIfam" id="TIGR03511">
    <property type="entry name" value="GldH_lipo"/>
    <property type="match status" value="1"/>
</dbReference>
<sequence>MCRIGRRLLGILCLGGWMLSCVHNPMPQEYIRFQQIEGSRWEAGKNYDFELLIPDCSKSYSAELLLRHNNDYKYTHIALVASLHDFKEKIVWADSVTPSFSFSPLHWKGQGLAQRELSVPLFDGRYFELSGIYRLSLRTQLQQVALLGMEAVGIRFWQCPDAPHVSDNED</sequence>
<dbReference type="EMBL" id="LS483447">
    <property type="protein sequence ID" value="SQH73474.1"/>
    <property type="molecule type" value="Genomic_DNA"/>
</dbReference>
<dbReference type="Pfam" id="PF14109">
    <property type="entry name" value="GldH_lipo"/>
    <property type="match status" value="1"/>
</dbReference>
<reference evidence="1 2" key="1">
    <citation type="submission" date="2018-06" db="EMBL/GenBank/DDBJ databases">
        <authorList>
            <consortium name="Pathogen Informatics"/>
            <person name="Doyle S."/>
        </authorList>
    </citation>
    <scope>NUCLEOTIDE SEQUENCE [LARGE SCALE GENOMIC DNA]</scope>
    <source>
        <strain evidence="1 2">NCTC12858</strain>
    </source>
</reference>
<dbReference type="InterPro" id="IPR020018">
    <property type="entry name" value="Motility-assoc_lipoprot_GldH"/>
</dbReference>